<keyword evidence="5 7" id="KW-0788">Thiol protease</keyword>
<keyword evidence="4 7" id="KW-0378">Hydrolase</keyword>
<dbReference type="Gene3D" id="3.40.532.10">
    <property type="entry name" value="Peptidase C12, ubiquitin carboxyl-terminal hydrolase"/>
    <property type="match status" value="1"/>
</dbReference>
<comment type="catalytic activity">
    <reaction evidence="1 7">
        <text>Thiol-dependent hydrolysis of ester, thioester, amide, peptide and isopeptide bonds formed by the C-terminal Gly of ubiquitin (a 76-residue protein attached to proteins as an intracellular targeting signal).</text>
        <dbReference type="EC" id="3.4.19.12"/>
    </reaction>
</comment>
<dbReference type="GO" id="GO:0016579">
    <property type="term" value="P:protein deubiquitination"/>
    <property type="evidence" value="ECO:0007669"/>
    <property type="project" value="TreeGrafter"/>
</dbReference>
<protein>
    <recommendedName>
        <fullName evidence="7">Ubiquitin carboxyl-terminal hydrolase</fullName>
        <ecNumber evidence="7">3.4.19.12</ecNumber>
    </recommendedName>
</protein>
<accession>A0A1J9PL57</accession>
<keyword evidence="3 7" id="KW-0833">Ubl conjugation pathway</keyword>
<evidence type="ECO:0000313" key="10">
    <source>
        <dbReference type="EMBL" id="OJD16830.1"/>
    </source>
</evidence>
<evidence type="ECO:0000256" key="7">
    <source>
        <dbReference type="RuleBase" id="RU361215"/>
    </source>
</evidence>
<dbReference type="PROSITE" id="PS52048">
    <property type="entry name" value="UCH_DOMAIN"/>
    <property type="match status" value="1"/>
</dbReference>
<dbReference type="Pfam" id="PF01088">
    <property type="entry name" value="Peptidase_C12"/>
    <property type="match status" value="1"/>
</dbReference>
<evidence type="ECO:0000259" key="9">
    <source>
        <dbReference type="PROSITE" id="PS52048"/>
    </source>
</evidence>
<evidence type="ECO:0000256" key="2">
    <source>
        <dbReference type="ARBA" id="ARBA00022670"/>
    </source>
</evidence>
<comment type="caution">
    <text evidence="10">The sequence shown here is derived from an EMBL/GenBank/DDBJ whole genome shotgun (WGS) entry which is preliminary data.</text>
</comment>
<evidence type="ECO:0000256" key="3">
    <source>
        <dbReference type="ARBA" id="ARBA00022786"/>
    </source>
</evidence>
<evidence type="ECO:0000256" key="6">
    <source>
        <dbReference type="PROSITE-ProRule" id="PRU01393"/>
    </source>
</evidence>
<evidence type="ECO:0000256" key="1">
    <source>
        <dbReference type="ARBA" id="ARBA00000707"/>
    </source>
</evidence>
<evidence type="ECO:0000313" key="11">
    <source>
        <dbReference type="Proteomes" id="UP000182235"/>
    </source>
</evidence>
<evidence type="ECO:0000256" key="8">
    <source>
        <dbReference type="SAM" id="MobiDB-lite"/>
    </source>
</evidence>
<dbReference type="SUPFAM" id="SSF54001">
    <property type="entry name" value="Cysteine proteinases"/>
    <property type="match status" value="1"/>
</dbReference>
<dbReference type="FunFam" id="3.40.532.10:FF:000008">
    <property type="entry name" value="Ubiquitin carboxyl-terminal hydrolase"/>
    <property type="match status" value="1"/>
</dbReference>
<feature type="region of interest" description="Disordered" evidence="8">
    <location>
        <begin position="47"/>
        <end position="67"/>
    </location>
</feature>
<dbReference type="STRING" id="1447872.A0A1J9PL57"/>
<dbReference type="EMBL" id="LGRN01000090">
    <property type="protein sequence ID" value="OJD16830.1"/>
    <property type="molecule type" value="Genomic_DNA"/>
</dbReference>
<keyword evidence="2 7" id="KW-0645">Protease</keyword>
<dbReference type="AlphaFoldDB" id="A0A1J9PL57"/>
<dbReference type="GO" id="GO:0005737">
    <property type="term" value="C:cytoplasm"/>
    <property type="evidence" value="ECO:0007669"/>
    <property type="project" value="TreeGrafter"/>
</dbReference>
<gene>
    <name evidence="10" type="ORF">AJ78_03020</name>
</gene>
<dbReference type="InterPro" id="IPR038765">
    <property type="entry name" value="Papain-like_cys_pep_sf"/>
</dbReference>
<reference evidence="10 11" key="1">
    <citation type="submission" date="2015-07" db="EMBL/GenBank/DDBJ databases">
        <title>Emmonsia species relationships and genome sequence.</title>
        <authorList>
            <consortium name="The Broad Institute Genomics Platform"/>
            <person name="Cuomo C.A."/>
            <person name="Munoz J.F."/>
            <person name="Imamovic A."/>
            <person name="Priest M.E."/>
            <person name="Young S."/>
            <person name="Clay O.K."/>
            <person name="McEwen J.G."/>
        </authorList>
    </citation>
    <scope>NUCLEOTIDE SEQUENCE [LARGE SCALE GENOMIC DNA]</scope>
    <source>
        <strain evidence="10 11">UAMH 9510</strain>
    </source>
</reference>
<proteinExistence type="inferred from homology"/>
<dbReference type="GO" id="GO:0004843">
    <property type="term" value="F:cysteine-type deubiquitinase activity"/>
    <property type="evidence" value="ECO:0007669"/>
    <property type="project" value="UniProtKB-EC"/>
</dbReference>
<dbReference type="EC" id="3.4.19.12" evidence="7"/>
<dbReference type="PANTHER" id="PTHR10589">
    <property type="entry name" value="UBIQUITIN CARBOXYL-TERMINAL HYDROLASE"/>
    <property type="match status" value="1"/>
</dbReference>
<dbReference type="VEuPathDB" id="FungiDB:AJ78_03020"/>
<dbReference type="PANTHER" id="PTHR10589:SF41">
    <property type="entry name" value="UBIQUITIN CARBOXYL-TERMINAL HYDROLASE"/>
    <property type="match status" value="1"/>
</dbReference>
<comment type="similarity">
    <text evidence="6 7">Belongs to the peptidase C12 family.</text>
</comment>
<dbReference type="PRINTS" id="PR00707">
    <property type="entry name" value="UBCTHYDRLASE"/>
</dbReference>
<comment type="caution">
    <text evidence="6">Lacks conserved residue(s) required for the propagation of feature annotation.</text>
</comment>
<dbReference type="InterPro" id="IPR001578">
    <property type="entry name" value="Peptidase_C12_UCH"/>
</dbReference>
<keyword evidence="11" id="KW-1185">Reference proteome</keyword>
<sequence length="322" mass="35264">MAWNQKALSHVGFEGCLAHQSGQSSNHQPILFILSLRSAFQITFASPHDKSQNASSSRNNKRQKDLHNSRYLPSSLPAFTILTKLLENNPAVFNALSAKLGLSLDLEWHDVYSLTEPSLLAMIPCPVLALLVIMPLTPAWRANRLAEDRDKPLIYPGKGPQEPVLWFKQTIGEACGSIGLIHCLLNGPAKSHVVGGSWLARIKNEAVDLGMDERAKLLYDSHELEVAHQSVAEMGDSKMPSLDGEGHEGQHFVAFVKDGGKLWELEGSRRGPLDRGILGEDEDLLCPKAIELGIGRVIELERASGGGDLRFSCIALAKKIEE</sequence>
<evidence type="ECO:0000256" key="4">
    <source>
        <dbReference type="ARBA" id="ARBA00022801"/>
    </source>
</evidence>
<dbReference type="OrthoDB" id="427186at2759"/>
<name>A0A1J9PL57_9EURO</name>
<dbReference type="Proteomes" id="UP000182235">
    <property type="component" value="Unassembled WGS sequence"/>
</dbReference>
<feature type="domain" description="UCH catalytic" evidence="9">
    <location>
        <begin position="78"/>
        <end position="318"/>
    </location>
</feature>
<evidence type="ECO:0000256" key="5">
    <source>
        <dbReference type="ARBA" id="ARBA00022807"/>
    </source>
</evidence>
<dbReference type="CDD" id="cd09616">
    <property type="entry name" value="Peptidase_C12_UCH_L1_L3"/>
    <property type="match status" value="1"/>
</dbReference>
<dbReference type="InterPro" id="IPR036959">
    <property type="entry name" value="Peptidase_C12_UCH_sf"/>
</dbReference>
<dbReference type="GO" id="GO:0006511">
    <property type="term" value="P:ubiquitin-dependent protein catabolic process"/>
    <property type="evidence" value="ECO:0007669"/>
    <property type="project" value="UniProtKB-UniRule"/>
</dbReference>
<organism evidence="10 11">
    <name type="scientific">Emergomyces pasteurianus Ep9510</name>
    <dbReference type="NCBI Taxonomy" id="1447872"/>
    <lineage>
        <taxon>Eukaryota</taxon>
        <taxon>Fungi</taxon>
        <taxon>Dikarya</taxon>
        <taxon>Ascomycota</taxon>
        <taxon>Pezizomycotina</taxon>
        <taxon>Eurotiomycetes</taxon>
        <taxon>Eurotiomycetidae</taxon>
        <taxon>Onygenales</taxon>
        <taxon>Ajellomycetaceae</taxon>
        <taxon>Emergomyces</taxon>
    </lineage>
</organism>